<evidence type="ECO:0000256" key="4">
    <source>
        <dbReference type="ARBA" id="ARBA00022840"/>
    </source>
</evidence>
<gene>
    <name evidence="9" type="ORF">Micbo1qcDRAFT_39192</name>
</gene>
<accession>A0A136J9H7</accession>
<comment type="similarity">
    <text evidence="5">Belongs to the protein kinase superfamily. STE Ser/Thr protein kinase family. MAP kinase kinase subfamily.</text>
</comment>
<dbReference type="Pfam" id="PF00069">
    <property type="entry name" value="Pkinase"/>
    <property type="match status" value="1"/>
</dbReference>
<dbReference type="InParanoid" id="A0A136J9H7"/>
<keyword evidence="4" id="KW-0067">ATP-binding</keyword>
<dbReference type="Gene3D" id="1.10.510.10">
    <property type="entry name" value="Transferase(Phosphotransferase) domain 1"/>
    <property type="match status" value="1"/>
</dbReference>
<organism evidence="9 10">
    <name type="scientific">Microdochium bolleyi</name>
    <dbReference type="NCBI Taxonomy" id="196109"/>
    <lineage>
        <taxon>Eukaryota</taxon>
        <taxon>Fungi</taxon>
        <taxon>Dikarya</taxon>
        <taxon>Ascomycota</taxon>
        <taxon>Pezizomycotina</taxon>
        <taxon>Sordariomycetes</taxon>
        <taxon>Xylariomycetidae</taxon>
        <taxon>Xylariales</taxon>
        <taxon>Microdochiaceae</taxon>
        <taxon>Microdochium</taxon>
    </lineage>
</organism>
<keyword evidence="3 9" id="KW-0418">Kinase</keyword>
<evidence type="ECO:0000259" key="8">
    <source>
        <dbReference type="PROSITE" id="PS50011"/>
    </source>
</evidence>
<dbReference type="SMART" id="SM00220">
    <property type="entry name" value="S_TKc"/>
    <property type="match status" value="1"/>
</dbReference>
<dbReference type="Gene3D" id="3.30.200.20">
    <property type="entry name" value="Phosphorylase Kinase, domain 1"/>
    <property type="match status" value="2"/>
</dbReference>
<evidence type="ECO:0000256" key="1">
    <source>
        <dbReference type="ARBA" id="ARBA00022679"/>
    </source>
</evidence>
<dbReference type="GO" id="GO:0071474">
    <property type="term" value="P:cellular hyperosmotic response"/>
    <property type="evidence" value="ECO:0007669"/>
    <property type="project" value="TreeGrafter"/>
</dbReference>
<dbReference type="EC" id="2.7.12.2" evidence="6"/>
<dbReference type="GO" id="GO:0004708">
    <property type="term" value="F:MAP kinase kinase activity"/>
    <property type="evidence" value="ECO:0007669"/>
    <property type="project" value="UniProtKB-EC"/>
</dbReference>
<evidence type="ECO:0000313" key="9">
    <source>
        <dbReference type="EMBL" id="KXJ93792.1"/>
    </source>
</evidence>
<evidence type="ECO:0000256" key="5">
    <source>
        <dbReference type="ARBA" id="ARBA00038035"/>
    </source>
</evidence>
<dbReference type="PROSITE" id="PS50011">
    <property type="entry name" value="PROTEIN_KINASE_DOM"/>
    <property type="match status" value="1"/>
</dbReference>
<feature type="compositionally biased region" description="Polar residues" evidence="7">
    <location>
        <begin position="22"/>
        <end position="34"/>
    </location>
</feature>
<dbReference type="PANTHER" id="PTHR48013:SF25">
    <property type="entry name" value="MAP KINASE KINASE PBS2"/>
    <property type="match status" value="1"/>
</dbReference>
<dbReference type="STRING" id="196109.A0A136J9H7"/>
<protein>
    <recommendedName>
        <fullName evidence="6">mitogen-activated protein kinase kinase</fullName>
        <ecNumber evidence="6">2.7.12.2</ecNumber>
    </recommendedName>
</protein>
<feature type="compositionally biased region" description="Polar residues" evidence="7">
    <location>
        <begin position="55"/>
        <end position="73"/>
    </location>
</feature>
<proteinExistence type="inferred from homology"/>
<keyword evidence="10" id="KW-1185">Reference proteome</keyword>
<reference evidence="10" key="1">
    <citation type="submission" date="2016-02" db="EMBL/GenBank/DDBJ databases">
        <title>Draft genome sequence of Microdochium bolleyi, a fungal endophyte of beachgrass.</title>
        <authorList>
            <consortium name="DOE Joint Genome Institute"/>
            <person name="David A.S."/>
            <person name="May G."/>
            <person name="Haridas S."/>
            <person name="Lim J."/>
            <person name="Wang M."/>
            <person name="Labutti K."/>
            <person name="Lipzen A."/>
            <person name="Barry K."/>
            <person name="Grigoriev I.V."/>
        </authorList>
    </citation>
    <scope>NUCLEOTIDE SEQUENCE [LARGE SCALE GENOMIC DNA]</scope>
    <source>
        <strain evidence="10">J235TASD1</strain>
    </source>
</reference>
<evidence type="ECO:0000256" key="6">
    <source>
        <dbReference type="ARBA" id="ARBA00038999"/>
    </source>
</evidence>
<feature type="region of interest" description="Disordered" evidence="7">
    <location>
        <begin position="1"/>
        <end position="201"/>
    </location>
</feature>
<dbReference type="SUPFAM" id="SSF56112">
    <property type="entry name" value="Protein kinase-like (PK-like)"/>
    <property type="match status" value="1"/>
</dbReference>
<feature type="compositionally biased region" description="Gly residues" evidence="7">
    <location>
        <begin position="133"/>
        <end position="143"/>
    </location>
</feature>
<evidence type="ECO:0000256" key="3">
    <source>
        <dbReference type="ARBA" id="ARBA00022777"/>
    </source>
</evidence>
<sequence>MAAPATPSQWTPDEIEDPPTPGSFTDSEASTPQEQHIEPFSADPNGIPKRVPSLRSVSDPQANAAQMSASSTHMGLLNNARRPMPPPTMSAGQLPAGLNAKMKAFHLSRQGSSGLSSRSSESPTTPVGNTGFAAGGALRGGIPTGFKPPQRPTPSFPAQSEPTIPTNRLNKKFKFKLSDIQGGPPGGADPAAPAPETKKPVNQMQQFEEYIDSERGYLTFKNKAVITNKGVNFEDGTVFRISLDEVEKLDELGKGNYGTVYKVRHSKPRVPRFGPGLAGVSKFGNMSTGSLAENSAGTEEEASAGMVMAMKEIRLELDEAKLGTILKELVILHECASPYIIDFYGAFFQESAVYMCLEYMDGGSIDKLYSGGIPENVLKKITYCTVMGLRELKDKHNIIHRDVKPTNILANSRGQVKICDFGVSGNLVASIAKTNIGCQSYMAPERISGGSFMTQGASDGTYSVQSDIWSLGLTIIECAMGKYPYPPEVSSTIFSQLSAIVDGDPPDLPEGGYSETARTFVNGCLNKVPKLRPTYQALLASEWLQAFAKPETITEEEEEEEENNVSAQALEHAANNLHFTQSTTEDPDVAAWVKSVLEKKSAGQYGEPGAKPPLHAAPLDSVSPLASPHTERV</sequence>
<dbReference type="InterPro" id="IPR011009">
    <property type="entry name" value="Kinase-like_dom_sf"/>
</dbReference>
<keyword evidence="2" id="KW-0547">Nucleotide-binding</keyword>
<feature type="compositionally biased region" description="Low complexity" evidence="7">
    <location>
        <begin position="107"/>
        <end position="122"/>
    </location>
</feature>
<dbReference type="AlphaFoldDB" id="A0A136J9H7"/>
<dbReference type="PANTHER" id="PTHR48013">
    <property type="entry name" value="DUAL SPECIFICITY MITOGEN-ACTIVATED PROTEIN KINASE KINASE 5-RELATED"/>
    <property type="match status" value="1"/>
</dbReference>
<evidence type="ECO:0000256" key="7">
    <source>
        <dbReference type="SAM" id="MobiDB-lite"/>
    </source>
</evidence>
<feature type="region of interest" description="Disordered" evidence="7">
    <location>
        <begin position="603"/>
        <end position="633"/>
    </location>
</feature>
<dbReference type="InterPro" id="IPR000719">
    <property type="entry name" value="Prot_kinase_dom"/>
</dbReference>
<dbReference type="EMBL" id="KQ964247">
    <property type="protein sequence ID" value="KXJ93792.1"/>
    <property type="molecule type" value="Genomic_DNA"/>
</dbReference>
<dbReference type="OrthoDB" id="10252354at2759"/>
<feature type="compositionally biased region" description="Polar residues" evidence="7">
    <location>
        <begin position="1"/>
        <end position="11"/>
    </location>
</feature>
<keyword evidence="1" id="KW-0808">Transferase</keyword>
<evidence type="ECO:0000256" key="2">
    <source>
        <dbReference type="ARBA" id="ARBA00022741"/>
    </source>
</evidence>
<dbReference type="GO" id="GO:0005524">
    <property type="term" value="F:ATP binding"/>
    <property type="evidence" value="ECO:0007669"/>
    <property type="project" value="UniProtKB-KW"/>
</dbReference>
<name>A0A136J9H7_9PEZI</name>
<evidence type="ECO:0000313" key="10">
    <source>
        <dbReference type="Proteomes" id="UP000070501"/>
    </source>
</evidence>
<feature type="domain" description="Protein kinase" evidence="8">
    <location>
        <begin position="246"/>
        <end position="544"/>
    </location>
</feature>
<dbReference type="Proteomes" id="UP000070501">
    <property type="component" value="Unassembled WGS sequence"/>
</dbReference>
<feature type="compositionally biased region" description="Polar residues" evidence="7">
    <location>
        <begin position="156"/>
        <end position="168"/>
    </location>
</feature>